<gene>
    <name evidence="6" type="ORF">Calab_3283</name>
</gene>
<dbReference type="SUPFAM" id="SSF53927">
    <property type="entry name" value="Cytidine deaminase-like"/>
    <property type="match status" value="1"/>
</dbReference>
<evidence type="ECO:0000313" key="7">
    <source>
        <dbReference type="Proteomes" id="UP000004671"/>
    </source>
</evidence>
<dbReference type="Pfam" id="PF00383">
    <property type="entry name" value="dCMP_cyt_deam_1"/>
    <property type="match status" value="1"/>
</dbReference>
<evidence type="ECO:0000256" key="1">
    <source>
        <dbReference type="ARBA" id="ARBA00006576"/>
    </source>
</evidence>
<evidence type="ECO:0000313" key="6">
    <source>
        <dbReference type="EMBL" id="EHO42887.1"/>
    </source>
</evidence>
<comment type="similarity">
    <text evidence="1">Belongs to the cytidine and deoxycytidylate deaminase family.</text>
</comment>
<dbReference type="InterPro" id="IPR016193">
    <property type="entry name" value="Cytidine_deaminase-like"/>
</dbReference>
<keyword evidence="3" id="KW-0378">Hydrolase</keyword>
<keyword evidence="2" id="KW-0479">Metal-binding</keyword>
<evidence type="ECO:0000259" key="5">
    <source>
        <dbReference type="PROSITE" id="PS51747"/>
    </source>
</evidence>
<sequence length="130" mass="14241">MEPTMTNEDLELIETARSLIKKRFVEGRHHIAAALRTKSGKVFSGVHVEVYVGRITICGEAVAIGAAATAGDTDIETIVTVDETGRIVSPCGMCREMIADYSPDAQVIILKDKQPHTIKIAELLPFQYEQ</sequence>
<dbReference type="OrthoDB" id="9795347at2"/>
<dbReference type="GO" id="GO:0055086">
    <property type="term" value="P:nucleobase-containing small molecule metabolic process"/>
    <property type="evidence" value="ECO:0007669"/>
    <property type="project" value="UniProtKB-ARBA"/>
</dbReference>
<dbReference type="PANTHER" id="PTHR11644:SF2">
    <property type="entry name" value="CYTIDINE DEAMINASE"/>
    <property type="match status" value="1"/>
</dbReference>
<reference evidence="6 7" key="1">
    <citation type="submission" date="2011-09" db="EMBL/GenBank/DDBJ databases">
        <title>The permanent draft genome of Caldithrix abyssi DSM 13497.</title>
        <authorList>
            <consortium name="US DOE Joint Genome Institute (JGI-PGF)"/>
            <person name="Lucas S."/>
            <person name="Han J."/>
            <person name="Lapidus A."/>
            <person name="Bruce D."/>
            <person name="Goodwin L."/>
            <person name="Pitluck S."/>
            <person name="Peters L."/>
            <person name="Kyrpides N."/>
            <person name="Mavromatis K."/>
            <person name="Ivanova N."/>
            <person name="Mikhailova N."/>
            <person name="Chertkov O."/>
            <person name="Detter J.C."/>
            <person name="Tapia R."/>
            <person name="Han C."/>
            <person name="Land M."/>
            <person name="Hauser L."/>
            <person name="Markowitz V."/>
            <person name="Cheng J.-F."/>
            <person name="Hugenholtz P."/>
            <person name="Woyke T."/>
            <person name="Wu D."/>
            <person name="Spring S."/>
            <person name="Brambilla E."/>
            <person name="Klenk H.-P."/>
            <person name="Eisen J.A."/>
        </authorList>
    </citation>
    <scope>NUCLEOTIDE SEQUENCE [LARGE SCALE GENOMIC DNA]</scope>
    <source>
        <strain evidence="6 7">DSM 13497</strain>
    </source>
</reference>
<dbReference type="GO" id="GO:0008270">
    <property type="term" value="F:zinc ion binding"/>
    <property type="evidence" value="ECO:0007669"/>
    <property type="project" value="InterPro"/>
</dbReference>
<dbReference type="GO" id="GO:0005829">
    <property type="term" value="C:cytosol"/>
    <property type="evidence" value="ECO:0007669"/>
    <property type="project" value="TreeGrafter"/>
</dbReference>
<dbReference type="PaxDb" id="880073-Calab_3283"/>
<dbReference type="PROSITE" id="PS51747">
    <property type="entry name" value="CYT_DCMP_DEAMINASES_2"/>
    <property type="match status" value="1"/>
</dbReference>
<accession>H1XVI7</accession>
<dbReference type="Gene3D" id="3.40.140.10">
    <property type="entry name" value="Cytidine Deaminase, domain 2"/>
    <property type="match status" value="1"/>
</dbReference>
<evidence type="ECO:0000256" key="4">
    <source>
        <dbReference type="ARBA" id="ARBA00022833"/>
    </source>
</evidence>
<evidence type="ECO:0000256" key="3">
    <source>
        <dbReference type="ARBA" id="ARBA00022801"/>
    </source>
</evidence>
<organism evidence="6 7">
    <name type="scientific">Caldithrix abyssi DSM 13497</name>
    <dbReference type="NCBI Taxonomy" id="880073"/>
    <lineage>
        <taxon>Bacteria</taxon>
        <taxon>Pseudomonadati</taxon>
        <taxon>Calditrichota</taxon>
        <taxon>Calditrichia</taxon>
        <taxon>Calditrichales</taxon>
        <taxon>Calditrichaceae</taxon>
        <taxon>Caldithrix</taxon>
    </lineage>
</organism>
<evidence type="ECO:0000256" key="2">
    <source>
        <dbReference type="ARBA" id="ARBA00022723"/>
    </source>
</evidence>
<proteinExistence type="inferred from homology"/>
<keyword evidence="4" id="KW-0862">Zinc</keyword>
<protein>
    <submittedName>
        <fullName evidence="6">CMP/dCMP deaminase zinc-binding</fullName>
    </submittedName>
</protein>
<feature type="domain" description="CMP/dCMP-type deaminase" evidence="5">
    <location>
        <begin position="7"/>
        <end position="130"/>
    </location>
</feature>
<dbReference type="NCBIfam" id="NF005314">
    <property type="entry name" value="PRK06848.1"/>
    <property type="match status" value="1"/>
</dbReference>
<dbReference type="InParanoid" id="H1XVI7"/>
<dbReference type="Proteomes" id="UP000004671">
    <property type="component" value="Chromosome"/>
</dbReference>
<dbReference type="InterPro" id="IPR016192">
    <property type="entry name" value="APOBEC/CMP_deaminase_Zn-bd"/>
</dbReference>
<name>H1XVI7_CALAY</name>
<dbReference type="InterPro" id="IPR050202">
    <property type="entry name" value="Cyt/Deoxycyt_deaminase"/>
</dbReference>
<dbReference type="PANTHER" id="PTHR11644">
    <property type="entry name" value="CYTIDINE DEAMINASE"/>
    <property type="match status" value="1"/>
</dbReference>
<dbReference type="eggNOG" id="COG0295">
    <property type="taxonomic scope" value="Bacteria"/>
</dbReference>
<dbReference type="EMBL" id="CM001402">
    <property type="protein sequence ID" value="EHO42887.1"/>
    <property type="molecule type" value="Genomic_DNA"/>
</dbReference>
<dbReference type="GO" id="GO:0004126">
    <property type="term" value="F:cytidine deaminase activity"/>
    <property type="evidence" value="ECO:0007669"/>
    <property type="project" value="TreeGrafter"/>
</dbReference>
<dbReference type="HOGENOM" id="CLU_097262_4_1_0"/>
<dbReference type="STRING" id="880073.Cabys_2179"/>
<keyword evidence="7" id="KW-1185">Reference proteome</keyword>
<dbReference type="InterPro" id="IPR002125">
    <property type="entry name" value="CMP_dCMP_dom"/>
</dbReference>
<dbReference type="GO" id="GO:0042802">
    <property type="term" value="F:identical protein binding"/>
    <property type="evidence" value="ECO:0007669"/>
    <property type="project" value="UniProtKB-ARBA"/>
</dbReference>
<dbReference type="AlphaFoldDB" id="H1XVI7"/>
<dbReference type="PROSITE" id="PS00903">
    <property type="entry name" value="CYT_DCMP_DEAMINASES_1"/>
    <property type="match status" value="1"/>
</dbReference>
<dbReference type="GO" id="GO:0072527">
    <property type="term" value="P:pyrimidine-containing compound metabolic process"/>
    <property type="evidence" value="ECO:0007669"/>
    <property type="project" value="UniProtKB-ARBA"/>
</dbReference>
<dbReference type="CDD" id="cd01283">
    <property type="entry name" value="cytidine_deaminase"/>
    <property type="match status" value="1"/>
</dbReference>